<feature type="non-terminal residue" evidence="1">
    <location>
        <position position="153"/>
    </location>
</feature>
<comment type="caution">
    <text evidence="1">The sequence shown here is derived from an EMBL/GenBank/DDBJ whole genome shotgun (WGS) entry which is preliminary data.</text>
</comment>
<proteinExistence type="predicted"/>
<dbReference type="OrthoDB" id="5090057at2759"/>
<gene>
    <name evidence="1" type="ORF">OnM2_020068</name>
</gene>
<evidence type="ECO:0000313" key="1">
    <source>
        <dbReference type="EMBL" id="RKF64182.1"/>
    </source>
</evidence>
<dbReference type="EMBL" id="MCFK01002069">
    <property type="protein sequence ID" value="RKF64182.1"/>
    <property type="molecule type" value="Genomic_DNA"/>
</dbReference>
<keyword evidence="2" id="KW-1185">Reference proteome</keyword>
<dbReference type="Proteomes" id="UP000286134">
    <property type="component" value="Unassembled WGS sequence"/>
</dbReference>
<accession>A0A420I3F5</accession>
<organism evidence="1 2">
    <name type="scientific">Erysiphe neolycopersici</name>
    <dbReference type="NCBI Taxonomy" id="212602"/>
    <lineage>
        <taxon>Eukaryota</taxon>
        <taxon>Fungi</taxon>
        <taxon>Dikarya</taxon>
        <taxon>Ascomycota</taxon>
        <taxon>Pezizomycotina</taxon>
        <taxon>Leotiomycetes</taxon>
        <taxon>Erysiphales</taxon>
        <taxon>Erysiphaceae</taxon>
        <taxon>Erysiphe</taxon>
    </lineage>
</organism>
<sequence length="153" mass="17264">MDSIVLHLARMCPNPRPLIKCMHNCNVVLGGLQATSLFYPLVSFTQSPWDFYFDLRSESTQTFLSALEQITMLDVVQDSTNGDGYRLLHLRGNVIVFGKCDALMHSICGKELLLNILRNHALAEETERITSCRPVRAIWTAKSKDQNNHEGTV</sequence>
<protein>
    <submittedName>
        <fullName evidence="1">Uncharacterized protein</fullName>
    </submittedName>
</protein>
<name>A0A420I3F5_9PEZI</name>
<dbReference type="AlphaFoldDB" id="A0A420I3F5"/>
<reference evidence="1 2" key="1">
    <citation type="journal article" date="2018" name="BMC Genomics">
        <title>Comparative genome analyses reveal sequence features reflecting distinct modes of host-adaptation between dicot and monocot powdery mildew.</title>
        <authorList>
            <person name="Wu Y."/>
            <person name="Ma X."/>
            <person name="Pan Z."/>
            <person name="Kale S.D."/>
            <person name="Song Y."/>
            <person name="King H."/>
            <person name="Zhang Q."/>
            <person name="Presley C."/>
            <person name="Deng X."/>
            <person name="Wei C.I."/>
            <person name="Xiao S."/>
        </authorList>
    </citation>
    <scope>NUCLEOTIDE SEQUENCE [LARGE SCALE GENOMIC DNA]</scope>
    <source>
        <strain evidence="1">UMSG2</strain>
    </source>
</reference>
<evidence type="ECO:0000313" key="2">
    <source>
        <dbReference type="Proteomes" id="UP000286134"/>
    </source>
</evidence>